<feature type="transmembrane region" description="Helical" evidence="9">
    <location>
        <begin position="133"/>
        <end position="154"/>
    </location>
</feature>
<comment type="function">
    <text evidence="9">Part of the tripartite ATP-independent periplasmic (TRAP) transport system.</text>
</comment>
<reference evidence="12 13" key="1">
    <citation type="submission" date="2021-03" db="EMBL/GenBank/DDBJ databases">
        <title>Genomic Encyclopedia of Type Strains, Phase III (KMG-III): the genomes of soil and plant-associated and newly described type strains.</title>
        <authorList>
            <person name="Whitman W."/>
        </authorList>
    </citation>
    <scope>NUCLEOTIDE SEQUENCE [LARGE SCALE GENOMIC DNA]</scope>
    <source>
        <strain evidence="12 13">IMMIB AFH-6</strain>
    </source>
</reference>
<comment type="caution">
    <text evidence="12">The sequence shown here is derived from an EMBL/GenBank/DDBJ whole genome shotgun (WGS) entry which is preliminary data.</text>
</comment>
<evidence type="ECO:0000256" key="4">
    <source>
        <dbReference type="ARBA" id="ARBA00022519"/>
    </source>
</evidence>
<evidence type="ECO:0000256" key="8">
    <source>
        <dbReference type="ARBA" id="ARBA00038436"/>
    </source>
</evidence>
<evidence type="ECO:0000259" key="11">
    <source>
        <dbReference type="Pfam" id="PF04290"/>
    </source>
</evidence>
<name>A0ABS4SLN7_9PROT</name>
<evidence type="ECO:0000256" key="7">
    <source>
        <dbReference type="ARBA" id="ARBA00023136"/>
    </source>
</evidence>
<comment type="similarity">
    <text evidence="8 9">Belongs to the TRAP transporter small permease family.</text>
</comment>
<accession>A0ABS4SLN7</accession>
<dbReference type="PANTHER" id="PTHR35011">
    <property type="entry name" value="2,3-DIKETO-L-GULONATE TRAP TRANSPORTER SMALL PERMEASE PROTEIN YIAM"/>
    <property type="match status" value="1"/>
</dbReference>
<keyword evidence="5 9" id="KW-0812">Transmembrane</keyword>
<evidence type="ECO:0000256" key="2">
    <source>
        <dbReference type="ARBA" id="ARBA00022448"/>
    </source>
</evidence>
<feature type="region of interest" description="Disordered" evidence="10">
    <location>
        <begin position="172"/>
        <end position="225"/>
    </location>
</feature>
<dbReference type="Pfam" id="PF04290">
    <property type="entry name" value="DctQ"/>
    <property type="match status" value="1"/>
</dbReference>
<comment type="subunit">
    <text evidence="9">The complex comprises the extracytoplasmic solute receptor protein and the two transmembrane proteins.</text>
</comment>
<evidence type="ECO:0000256" key="1">
    <source>
        <dbReference type="ARBA" id="ARBA00004429"/>
    </source>
</evidence>
<dbReference type="RefSeq" id="WP_209767407.1">
    <property type="nucleotide sequence ID" value="NZ_JAGINP010000011.1"/>
</dbReference>
<keyword evidence="13" id="KW-1185">Reference proteome</keyword>
<evidence type="ECO:0000313" key="12">
    <source>
        <dbReference type="EMBL" id="MBP2293476.1"/>
    </source>
</evidence>
<feature type="transmembrane region" description="Helical" evidence="9">
    <location>
        <begin position="12"/>
        <end position="33"/>
    </location>
</feature>
<dbReference type="Proteomes" id="UP000781958">
    <property type="component" value="Unassembled WGS sequence"/>
</dbReference>
<feature type="transmembrane region" description="Helical" evidence="9">
    <location>
        <begin position="45"/>
        <end position="64"/>
    </location>
</feature>
<keyword evidence="6 9" id="KW-1133">Transmembrane helix</keyword>
<dbReference type="EMBL" id="JAGINP010000011">
    <property type="protein sequence ID" value="MBP2293476.1"/>
    <property type="molecule type" value="Genomic_DNA"/>
</dbReference>
<proteinExistence type="inferred from homology"/>
<evidence type="ECO:0000256" key="5">
    <source>
        <dbReference type="ARBA" id="ARBA00022692"/>
    </source>
</evidence>
<keyword evidence="3" id="KW-1003">Cell membrane</keyword>
<keyword evidence="2 9" id="KW-0813">Transport</keyword>
<feature type="transmembrane region" description="Helical" evidence="9">
    <location>
        <begin position="95"/>
        <end position="121"/>
    </location>
</feature>
<evidence type="ECO:0000256" key="6">
    <source>
        <dbReference type="ARBA" id="ARBA00022989"/>
    </source>
</evidence>
<evidence type="ECO:0000313" key="13">
    <source>
        <dbReference type="Proteomes" id="UP000781958"/>
    </source>
</evidence>
<dbReference type="PANTHER" id="PTHR35011:SF2">
    <property type="entry name" value="2,3-DIKETO-L-GULONATE TRAP TRANSPORTER SMALL PERMEASE PROTEIN YIAM"/>
    <property type="match status" value="1"/>
</dbReference>
<organism evidence="12 13">
    <name type="scientific">Azospirillum rugosum</name>
    <dbReference type="NCBI Taxonomy" id="416170"/>
    <lineage>
        <taxon>Bacteria</taxon>
        <taxon>Pseudomonadati</taxon>
        <taxon>Pseudomonadota</taxon>
        <taxon>Alphaproteobacteria</taxon>
        <taxon>Rhodospirillales</taxon>
        <taxon>Azospirillaceae</taxon>
        <taxon>Azospirillum</taxon>
    </lineage>
</organism>
<dbReference type="InterPro" id="IPR007387">
    <property type="entry name" value="TRAP_DctQ"/>
</dbReference>
<gene>
    <name evidence="12" type="ORF">J2851_003259</name>
</gene>
<comment type="subcellular location">
    <subcellularLocation>
        <location evidence="1 9">Cell inner membrane</location>
        <topology evidence="1 9">Multi-pass membrane protein</topology>
    </subcellularLocation>
</comment>
<feature type="domain" description="Tripartite ATP-independent periplasmic transporters DctQ component" evidence="11">
    <location>
        <begin position="27"/>
        <end position="162"/>
    </location>
</feature>
<evidence type="ECO:0000256" key="10">
    <source>
        <dbReference type="SAM" id="MobiDB-lite"/>
    </source>
</evidence>
<evidence type="ECO:0000256" key="3">
    <source>
        <dbReference type="ARBA" id="ARBA00022475"/>
    </source>
</evidence>
<keyword evidence="7 9" id="KW-0472">Membrane</keyword>
<evidence type="ECO:0000256" key="9">
    <source>
        <dbReference type="RuleBase" id="RU369079"/>
    </source>
</evidence>
<dbReference type="InterPro" id="IPR055348">
    <property type="entry name" value="DctQ"/>
</dbReference>
<sequence length="225" mass="25422">MLMKLLDRLEEVLIATLMAAATLIIFVAVVHRYASGVPVIQDYVLHWNFAWAQELCIYMFVWMAKFGAAYGVRTGIHVGVDVLINKLDTPVRAKFIVFGLLAGALFTGVVGTLGANFVWHMADTDQTSADLEWPMWMIYLAIPLGSYLMCFRFLQVTWSFIRTGELPHHDHGHVEGLEEDKTDPQRAAQDVNWYEMDDNLHPHDRAHHNGPKDSGPNGTGKETKR</sequence>
<protein>
    <recommendedName>
        <fullName evidence="9">TRAP transporter small permease protein</fullName>
    </recommendedName>
</protein>
<keyword evidence="4 9" id="KW-0997">Cell inner membrane</keyword>